<proteinExistence type="predicted"/>
<accession>A0ACD2U289</accession>
<protein>
    <submittedName>
        <fullName evidence="1">Phenylacetate-CoA ligase</fullName>
    </submittedName>
</protein>
<gene>
    <name evidence="1" type="ORF">SAMN04488483_1302</name>
</gene>
<keyword evidence="1" id="KW-0436">Ligase</keyword>
<name>A0ACD2U289_9PSED</name>
<evidence type="ECO:0000313" key="2">
    <source>
        <dbReference type="Proteomes" id="UP001158048"/>
    </source>
</evidence>
<dbReference type="EMBL" id="FXUY01000001">
    <property type="protein sequence ID" value="SMQ23937.1"/>
    <property type="molecule type" value="Genomic_DNA"/>
</dbReference>
<organism evidence="1 2">
    <name type="scientific">Pseudomonas helmanticensis</name>
    <dbReference type="NCBI Taxonomy" id="1471381"/>
    <lineage>
        <taxon>Bacteria</taxon>
        <taxon>Pseudomonadati</taxon>
        <taxon>Pseudomonadota</taxon>
        <taxon>Gammaproteobacteria</taxon>
        <taxon>Pseudomonadales</taxon>
        <taxon>Pseudomonadaceae</taxon>
        <taxon>Pseudomonas</taxon>
    </lineage>
</organism>
<comment type="caution">
    <text evidence="1">The sequence shown here is derived from an EMBL/GenBank/DDBJ whole genome shotgun (WGS) entry which is preliminary data.</text>
</comment>
<keyword evidence="2" id="KW-1185">Reference proteome</keyword>
<dbReference type="Proteomes" id="UP001158048">
    <property type="component" value="Unassembled WGS sequence"/>
</dbReference>
<evidence type="ECO:0000313" key="1">
    <source>
        <dbReference type="EMBL" id="SMQ23937.1"/>
    </source>
</evidence>
<sequence>MTAAIELNQLVGFARAHSNYYREHLHNVAPCIASLGELPLIDPHTYWQSSHDLDHWSVLTGSLANALVFKTGGTSSNGKLSVFTRDEWQTLVSDFGVQLTAQLNDGDRIANLFFVGDLYASFVFVHDALAHTGSAVTEFPFTGNVDSAVLADSIAQYRINVLAGVPAHLLTFAAWLARQSRTLEGIDTQLYGGESLFGGQLLLLRRVFPNARIASIGYASVDAGFIGFSSRDCALNEHRMLDRHSVVEILDEQTGEVIEDCGRTGRLVLTNFTRRLMPLIRYPVGDLACWKEPCGAPMRKFALMGRSMDSQRVRVGSLTLLTAEIGEIVQRIAAGGEWQLVLDHSNNRDDLHLKWRHAAQRLDTTQVSAELRAALIDQYPLIEQLTADGLLNLQVASCVGEDFACHPRSGKHQKVVDLRLYGNASAEPHTWTS</sequence>
<reference evidence="1" key="1">
    <citation type="submission" date="2017-05" db="EMBL/GenBank/DDBJ databases">
        <authorList>
            <person name="Varghese N."/>
            <person name="Submissions S."/>
        </authorList>
    </citation>
    <scope>NUCLEOTIDE SEQUENCE</scope>
    <source>
        <strain evidence="1">LMG 28168</strain>
    </source>
</reference>